<evidence type="ECO:0000256" key="8">
    <source>
        <dbReference type="ARBA" id="ARBA00023136"/>
    </source>
</evidence>
<keyword evidence="5 9" id="KW-0812">Transmembrane</keyword>
<dbReference type="PANTHER" id="PTHR32507:SF0">
    <property type="entry name" value="NA(+)_H(+) ANTIPORTER 2-RELATED"/>
    <property type="match status" value="1"/>
</dbReference>
<dbReference type="GO" id="GO:0005886">
    <property type="term" value="C:plasma membrane"/>
    <property type="evidence" value="ECO:0007669"/>
    <property type="project" value="UniProtKB-SubCell"/>
</dbReference>
<name>A0A2T2X9P4_9FIRM</name>
<organism evidence="11 12">
    <name type="scientific">Sulfobacillus benefaciens</name>
    <dbReference type="NCBI Taxonomy" id="453960"/>
    <lineage>
        <taxon>Bacteria</taxon>
        <taxon>Bacillati</taxon>
        <taxon>Bacillota</taxon>
        <taxon>Clostridia</taxon>
        <taxon>Eubacteriales</taxon>
        <taxon>Clostridiales Family XVII. Incertae Sedis</taxon>
        <taxon>Sulfobacillus</taxon>
    </lineage>
</organism>
<dbReference type="PANTHER" id="PTHR32507">
    <property type="entry name" value="NA(+)/H(+) ANTIPORTER 1"/>
    <property type="match status" value="1"/>
</dbReference>
<evidence type="ECO:0000313" key="11">
    <source>
        <dbReference type="EMBL" id="PSR31166.1"/>
    </source>
</evidence>
<evidence type="ECO:0000256" key="3">
    <source>
        <dbReference type="ARBA" id="ARBA00022449"/>
    </source>
</evidence>
<comment type="subcellular location">
    <subcellularLocation>
        <location evidence="1">Cell membrane</location>
        <topology evidence="1">Multi-pass membrane protein</topology>
    </subcellularLocation>
</comment>
<keyword evidence="4" id="KW-1003">Cell membrane</keyword>
<feature type="transmembrane region" description="Helical" evidence="9">
    <location>
        <begin position="89"/>
        <end position="112"/>
    </location>
</feature>
<feature type="domain" description="Cation/H+ exchanger transmembrane" evidence="10">
    <location>
        <begin position="23"/>
        <end position="373"/>
    </location>
</feature>
<sequence>MIKMVMWLSLIGLIGGGLVVNRLLNRWSLPDVPVYLFLGVALGPALGLIRVPSTSPLTLNILPIAAGVILFEGGAGIPFDGLRRMWPSIMSLATLGVLLASSFMAVSLHWIWNLPWSLAAMSAIVIANTDPASVIPVLSRLSIPQSIRITMEAESAFNDTMSALTTSILMAVLNSHFSRTVVLEQSFRQIFLGLLLGLSVGYAMGTLARKNPGLSIWTEITAAFVPYLLAVELGSNGYVAAFTAGLSWRFRHYFPSPTLLVSRISTLARITVFTWLGLIMPIAVLRTHWPLALGVPFILMFAARPLTVIGSVGWIRQWHPKERLFMMWVRETGAISAVLAVQTGTLFPQWRPLIWAIVFSSILVTVGIQAPSSRFLARILGFASAQKEKMPERE</sequence>
<feature type="transmembrane region" description="Helical" evidence="9">
    <location>
        <begin position="190"/>
        <end position="208"/>
    </location>
</feature>
<evidence type="ECO:0000256" key="7">
    <source>
        <dbReference type="ARBA" id="ARBA00023065"/>
    </source>
</evidence>
<evidence type="ECO:0000256" key="9">
    <source>
        <dbReference type="SAM" id="Phobius"/>
    </source>
</evidence>
<dbReference type="EMBL" id="PXYT01000004">
    <property type="protein sequence ID" value="PSR31166.1"/>
    <property type="molecule type" value="Genomic_DNA"/>
</dbReference>
<dbReference type="AlphaFoldDB" id="A0A2T2X9P4"/>
<comment type="caution">
    <text evidence="11">The sequence shown here is derived from an EMBL/GenBank/DDBJ whole genome shotgun (WGS) entry which is preliminary data.</text>
</comment>
<keyword evidence="2" id="KW-0813">Transport</keyword>
<gene>
    <name evidence="11" type="ORF">C7B43_03450</name>
</gene>
<evidence type="ECO:0000256" key="4">
    <source>
        <dbReference type="ARBA" id="ARBA00022475"/>
    </source>
</evidence>
<evidence type="ECO:0000256" key="5">
    <source>
        <dbReference type="ARBA" id="ARBA00022692"/>
    </source>
</evidence>
<keyword evidence="3" id="KW-0050">Antiport</keyword>
<keyword evidence="6 9" id="KW-1133">Transmembrane helix</keyword>
<evidence type="ECO:0000256" key="1">
    <source>
        <dbReference type="ARBA" id="ARBA00004651"/>
    </source>
</evidence>
<protein>
    <recommendedName>
        <fullName evidence="10">Cation/H+ exchanger transmembrane domain-containing protein</fullName>
    </recommendedName>
</protein>
<feature type="transmembrane region" description="Helical" evidence="9">
    <location>
        <begin position="57"/>
        <end position="77"/>
    </location>
</feature>
<evidence type="ECO:0000256" key="2">
    <source>
        <dbReference type="ARBA" id="ARBA00022448"/>
    </source>
</evidence>
<feature type="transmembrane region" description="Helical" evidence="9">
    <location>
        <begin position="267"/>
        <end position="285"/>
    </location>
</feature>
<accession>A0A2T2X9P4</accession>
<feature type="transmembrane region" description="Helical" evidence="9">
    <location>
        <begin position="6"/>
        <end position="25"/>
    </location>
</feature>
<evidence type="ECO:0000256" key="6">
    <source>
        <dbReference type="ARBA" id="ARBA00022989"/>
    </source>
</evidence>
<keyword evidence="7" id="KW-0406">Ion transport</keyword>
<feature type="transmembrane region" description="Helical" evidence="9">
    <location>
        <begin position="220"/>
        <end position="246"/>
    </location>
</feature>
<dbReference type="InterPro" id="IPR038770">
    <property type="entry name" value="Na+/solute_symporter_sf"/>
</dbReference>
<reference evidence="11 12" key="1">
    <citation type="journal article" date="2014" name="BMC Genomics">
        <title>Comparison of environmental and isolate Sulfobacillus genomes reveals diverse carbon, sulfur, nitrogen, and hydrogen metabolisms.</title>
        <authorList>
            <person name="Justice N.B."/>
            <person name="Norman A."/>
            <person name="Brown C.T."/>
            <person name="Singh A."/>
            <person name="Thomas B.C."/>
            <person name="Banfield J.F."/>
        </authorList>
    </citation>
    <scope>NUCLEOTIDE SEQUENCE [LARGE SCALE GENOMIC DNA]</scope>
    <source>
        <strain evidence="11">AMDSBA1</strain>
    </source>
</reference>
<feature type="transmembrane region" description="Helical" evidence="9">
    <location>
        <begin position="291"/>
        <end position="315"/>
    </location>
</feature>
<dbReference type="GO" id="GO:1902600">
    <property type="term" value="P:proton transmembrane transport"/>
    <property type="evidence" value="ECO:0007669"/>
    <property type="project" value="InterPro"/>
</dbReference>
<evidence type="ECO:0000313" key="12">
    <source>
        <dbReference type="Proteomes" id="UP000242699"/>
    </source>
</evidence>
<dbReference type="Proteomes" id="UP000242699">
    <property type="component" value="Unassembled WGS sequence"/>
</dbReference>
<dbReference type="Gene3D" id="1.20.1530.20">
    <property type="match status" value="1"/>
</dbReference>
<keyword evidence="8 9" id="KW-0472">Membrane</keyword>
<dbReference type="GO" id="GO:0015297">
    <property type="term" value="F:antiporter activity"/>
    <property type="evidence" value="ECO:0007669"/>
    <property type="project" value="UniProtKB-KW"/>
</dbReference>
<evidence type="ECO:0000259" key="10">
    <source>
        <dbReference type="Pfam" id="PF00999"/>
    </source>
</evidence>
<feature type="transmembrane region" description="Helical" evidence="9">
    <location>
        <begin position="327"/>
        <end position="347"/>
    </location>
</feature>
<dbReference type="Pfam" id="PF00999">
    <property type="entry name" value="Na_H_Exchanger"/>
    <property type="match status" value="1"/>
</dbReference>
<dbReference type="InterPro" id="IPR006153">
    <property type="entry name" value="Cation/H_exchanger_TM"/>
</dbReference>
<feature type="transmembrane region" description="Helical" evidence="9">
    <location>
        <begin position="353"/>
        <end position="370"/>
    </location>
</feature>
<proteinExistence type="predicted"/>
<feature type="transmembrane region" description="Helical" evidence="9">
    <location>
        <begin position="32"/>
        <end position="51"/>
    </location>
</feature>